<sequence>MTEELFEACRNGDVSRVKKLVDAVNVNAKDMAGRKSTPLHFAAGNSRQSRAPSVIFGQWKMGLRVVC</sequence>
<protein>
    <submittedName>
        <fullName evidence="1">Uncharacterized protein</fullName>
    </submittedName>
</protein>
<dbReference type="STRING" id="28743.ENSCVAP00000010843"/>
<keyword evidence="2" id="KW-1185">Reference proteome</keyword>
<evidence type="ECO:0000313" key="1">
    <source>
        <dbReference type="Ensembl" id="ENSCVAP00000010843.1"/>
    </source>
</evidence>
<dbReference type="GeneTree" id="ENSGT00940000156161"/>
<dbReference type="Proteomes" id="UP000265020">
    <property type="component" value="Unassembled WGS sequence"/>
</dbReference>
<dbReference type="AlphaFoldDB" id="A0A3Q2CY68"/>
<dbReference type="Ensembl" id="ENSCVAT00000017656.1">
    <property type="protein sequence ID" value="ENSCVAP00000010843.1"/>
    <property type="gene ID" value="ENSCVAG00000000339.1"/>
</dbReference>
<name>A0A3Q2CY68_CYPVA</name>
<accession>A0A3Q2CY68</accession>
<dbReference type="InterPro" id="IPR036770">
    <property type="entry name" value="Ankyrin_rpt-contain_sf"/>
</dbReference>
<organism evidence="1 2">
    <name type="scientific">Cyprinodon variegatus</name>
    <name type="common">Sheepshead minnow</name>
    <dbReference type="NCBI Taxonomy" id="28743"/>
    <lineage>
        <taxon>Eukaryota</taxon>
        <taxon>Metazoa</taxon>
        <taxon>Chordata</taxon>
        <taxon>Craniata</taxon>
        <taxon>Vertebrata</taxon>
        <taxon>Euteleostomi</taxon>
        <taxon>Actinopterygii</taxon>
        <taxon>Neopterygii</taxon>
        <taxon>Teleostei</taxon>
        <taxon>Neoteleostei</taxon>
        <taxon>Acanthomorphata</taxon>
        <taxon>Ovalentaria</taxon>
        <taxon>Atherinomorphae</taxon>
        <taxon>Cyprinodontiformes</taxon>
        <taxon>Cyprinodontidae</taxon>
        <taxon>Cyprinodon</taxon>
    </lineage>
</organism>
<proteinExistence type="predicted"/>
<reference evidence="1" key="2">
    <citation type="submission" date="2025-09" db="UniProtKB">
        <authorList>
            <consortium name="Ensembl"/>
        </authorList>
    </citation>
    <scope>IDENTIFICATION</scope>
</reference>
<dbReference type="Gene3D" id="1.25.40.20">
    <property type="entry name" value="Ankyrin repeat-containing domain"/>
    <property type="match status" value="1"/>
</dbReference>
<evidence type="ECO:0000313" key="2">
    <source>
        <dbReference type="Proteomes" id="UP000265020"/>
    </source>
</evidence>
<reference evidence="1" key="1">
    <citation type="submission" date="2025-08" db="UniProtKB">
        <authorList>
            <consortium name="Ensembl"/>
        </authorList>
    </citation>
    <scope>IDENTIFICATION</scope>
</reference>
<dbReference type="SUPFAM" id="SSF48403">
    <property type="entry name" value="Ankyrin repeat"/>
    <property type="match status" value="1"/>
</dbReference>